<dbReference type="EMBL" id="KQ234222">
    <property type="protein sequence ID" value="KMZ81930.1"/>
    <property type="molecule type" value="Genomic_DNA"/>
</dbReference>
<dbReference type="AlphaFoldDB" id="A0A0J9SG04"/>
<accession>A0A0J9SG04</accession>
<dbReference type="Proteomes" id="UP000053562">
    <property type="component" value="Unassembled WGS sequence"/>
</dbReference>
<feature type="signal peptide" evidence="1">
    <location>
        <begin position="1"/>
        <end position="35"/>
    </location>
</feature>
<reference evidence="3 4" key="1">
    <citation type="submission" date="2011-08" db="EMBL/GenBank/DDBJ databases">
        <title>The Genome Sequence of Plasmodium vivax India VII.</title>
        <authorList>
            <consortium name="The Broad Institute Genome Sequencing Platform"/>
            <consortium name="The Broad Institute Genome Sequencing Center for Infectious Disease"/>
            <person name="Neafsey D."/>
            <person name="Carlton J."/>
            <person name="Barnwell J."/>
            <person name="Collins W."/>
            <person name="Escalante A."/>
            <person name="Mullikin J."/>
            <person name="Saul A."/>
            <person name="Guigo R."/>
            <person name="Camara F."/>
            <person name="Young S.K."/>
            <person name="Zeng Q."/>
            <person name="Gargeya S."/>
            <person name="Fitzgerald M."/>
            <person name="Haas B."/>
            <person name="Abouelleil A."/>
            <person name="Alvarado L."/>
            <person name="Arachchi H.M."/>
            <person name="Berlin A."/>
            <person name="Brown A."/>
            <person name="Chapman S.B."/>
            <person name="Chen Z."/>
            <person name="Dunbar C."/>
            <person name="Freedman E."/>
            <person name="Gearin G."/>
            <person name="Gellesch M."/>
            <person name="Goldberg J."/>
            <person name="Griggs A."/>
            <person name="Gujja S."/>
            <person name="Heiman D."/>
            <person name="Howarth C."/>
            <person name="Larson L."/>
            <person name="Lui A."/>
            <person name="MacDonald P.J.P."/>
            <person name="Montmayeur A."/>
            <person name="Murphy C."/>
            <person name="Neiman D."/>
            <person name="Pearson M."/>
            <person name="Priest M."/>
            <person name="Roberts A."/>
            <person name="Saif S."/>
            <person name="Shea T."/>
            <person name="Shenoy N."/>
            <person name="Sisk P."/>
            <person name="Stolte C."/>
            <person name="Sykes S."/>
            <person name="Wortman J."/>
            <person name="Nusbaum C."/>
            <person name="Birren B."/>
        </authorList>
    </citation>
    <scope>NUCLEOTIDE SEQUENCE [LARGE SCALE GENOMIC DNA]</scope>
    <source>
        <strain evidence="3 4">India VII</strain>
    </source>
</reference>
<feature type="chain" id="PRO_5005322237" evidence="1">
    <location>
        <begin position="36"/>
        <end position="231"/>
    </location>
</feature>
<evidence type="ECO:0000313" key="3">
    <source>
        <dbReference type="EMBL" id="KMZ81930.1"/>
    </source>
</evidence>
<dbReference type="OrthoDB" id="382414at2759"/>
<dbReference type="Pfam" id="PF09687">
    <property type="entry name" value="PRESAN"/>
    <property type="match status" value="1"/>
</dbReference>
<evidence type="ECO:0000259" key="2">
    <source>
        <dbReference type="Pfam" id="PF09687"/>
    </source>
</evidence>
<name>A0A0J9SG04_PLAVI</name>
<dbReference type="InterPro" id="IPR044885">
    <property type="entry name" value="PRESA_N_sf"/>
</dbReference>
<dbReference type="Gene3D" id="6.10.280.180">
    <property type="entry name" value="Plasmodium RESA, N-terminal helical domain"/>
    <property type="match status" value="1"/>
</dbReference>
<sequence>MSIKANLRGCDHFSRLLRSLLILLLCMLPIGEIPAEQLPWGESRQERHIKGDPFGKHFHLGRFLSEDRIDIKNNLGNLRDSFESYQPQTPLEITRDELKKRMAHCGSLFVNKKRAHAAIYVYINYLRVKYYNMIMELKKTFLELASKKEVPGDLQKVYWRQCEDELLRDLQTMENVSDRYFQSLMNNNVIFAVQFNWTLGAHETYWFSDMYEKECKWRRILSDRANNYILC</sequence>
<dbReference type="InterPro" id="IPR019111">
    <property type="entry name" value="PRESA_N"/>
</dbReference>
<evidence type="ECO:0000313" key="4">
    <source>
        <dbReference type="Proteomes" id="UP000053562"/>
    </source>
</evidence>
<protein>
    <submittedName>
        <fullName evidence="3">RAD protein (Pv-fam-e)</fullName>
    </submittedName>
</protein>
<keyword evidence="1" id="KW-0732">Signal</keyword>
<feature type="domain" description="Plasmodium RESA N-terminal" evidence="2">
    <location>
        <begin position="93"/>
        <end position="217"/>
    </location>
</feature>
<proteinExistence type="predicted"/>
<gene>
    <name evidence="3" type="ORF">PVIIG_02979</name>
</gene>
<organism evidence="3 4">
    <name type="scientific">Plasmodium vivax India VII</name>
    <dbReference type="NCBI Taxonomy" id="1077284"/>
    <lineage>
        <taxon>Eukaryota</taxon>
        <taxon>Sar</taxon>
        <taxon>Alveolata</taxon>
        <taxon>Apicomplexa</taxon>
        <taxon>Aconoidasida</taxon>
        <taxon>Haemosporida</taxon>
        <taxon>Plasmodiidae</taxon>
        <taxon>Plasmodium</taxon>
        <taxon>Plasmodium (Plasmodium)</taxon>
    </lineage>
</organism>
<evidence type="ECO:0000256" key="1">
    <source>
        <dbReference type="SAM" id="SignalP"/>
    </source>
</evidence>